<accession>A0A9P0MEQ4</accession>
<comment type="caution">
    <text evidence="1">The sequence shown here is derived from an EMBL/GenBank/DDBJ whole genome shotgun (WGS) entry which is preliminary data.</text>
</comment>
<dbReference type="EMBL" id="CAKOFQ010008032">
    <property type="protein sequence ID" value="CAH2011080.1"/>
    <property type="molecule type" value="Genomic_DNA"/>
</dbReference>
<keyword evidence="2" id="KW-1185">Reference proteome</keyword>
<evidence type="ECO:0000313" key="2">
    <source>
        <dbReference type="Proteomes" id="UP001152888"/>
    </source>
</evidence>
<sequence length="105" mass="11840">MLVEHWHFMALVKQTPVGLWTGIVEDPAEATGGKVEKIQCSPSYGILITLSPSEKYILKKMSFIMRLLSAINWCAYDLLCVSSDHYQTNTGEDISSITFIAKNKW</sequence>
<organism evidence="1 2">
    <name type="scientific">Acanthoscelides obtectus</name>
    <name type="common">Bean weevil</name>
    <name type="synonym">Bruchus obtectus</name>
    <dbReference type="NCBI Taxonomy" id="200917"/>
    <lineage>
        <taxon>Eukaryota</taxon>
        <taxon>Metazoa</taxon>
        <taxon>Ecdysozoa</taxon>
        <taxon>Arthropoda</taxon>
        <taxon>Hexapoda</taxon>
        <taxon>Insecta</taxon>
        <taxon>Pterygota</taxon>
        <taxon>Neoptera</taxon>
        <taxon>Endopterygota</taxon>
        <taxon>Coleoptera</taxon>
        <taxon>Polyphaga</taxon>
        <taxon>Cucujiformia</taxon>
        <taxon>Chrysomeloidea</taxon>
        <taxon>Chrysomelidae</taxon>
        <taxon>Bruchinae</taxon>
        <taxon>Bruchini</taxon>
        <taxon>Acanthoscelides</taxon>
    </lineage>
</organism>
<proteinExistence type="predicted"/>
<protein>
    <submittedName>
        <fullName evidence="1">Uncharacterized protein</fullName>
    </submittedName>
</protein>
<reference evidence="1" key="1">
    <citation type="submission" date="2022-03" db="EMBL/GenBank/DDBJ databases">
        <authorList>
            <person name="Sayadi A."/>
        </authorList>
    </citation>
    <scope>NUCLEOTIDE SEQUENCE</scope>
</reference>
<name>A0A9P0MEQ4_ACAOB</name>
<evidence type="ECO:0000313" key="1">
    <source>
        <dbReference type="EMBL" id="CAH2011080.1"/>
    </source>
</evidence>
<gene>
    <name evidence="1" type="ORF">ACAOBT_LOCUS31942</name>
</gene>
<dbReference type="AlphaFoldDB" id="A0A9P0MEQ4"/>
<dbReference type="Proteomes" id="UP001152888">
    <property type="component" value="Unassembled WGS sequence"/>
</dbReference>